<feature type="transmembrane region" description="Helical" evidence="2">
    <location>
        <begin position="20"/>
        <end position="41"/>
    </location>
</feature>
<dbReference type="Proteomes" id="UP000650994">
    <property type="component" value="Unassembled WGS sequence"/>
</dbReference>
<dbReference type="STRING" id="1434701.SAMN05443634_107252"/>
<dbReference type="EMBL" id="BMFL01000001">
    <property type="protein sequence ID" value="GGE86503.1"/>
    <property type="molecule type" value="Genomic_DNA"/>
</dbReference>
<evidence type="ECO:0000256" key="2">
    <source>
        <dbReference type="SAM" id="Phobius"/>
    </source>
</evidence>
<reference evidence="3" key="1">
    <citation type="journal article" date="2014" name="Int. J. Syst. Evol. Microbiol.">
        <title>Complete genome of a new Firmicutes species belonging to the dominant human colonic microbiota ('Ruminococcus bicirculans') reveals two chromosomes and a selective capacity to utilize plant glucans.</title>
        <authorList>
            <consortium name="NISC Comparative Sequencing Program"/>
            <person name="Wegmann U."/>
            <person name="Louis P."/>
            <person name="Goesmann A."/>
            <person name="Henrissat B."/>
            <person name="Duncan S.H."/>
            <person name="Flint H.J."/>
        </authorList>
    </citation>
    <scope>NUCLEOTIDE SEQUENCE</scope>
    <source>
        <strain evidence="3">CGMCC 1.12707</strain>
    </source>
</reference>
<protein>
    <submittedName>
        <fullName evidence="4">Uncharacterized protein</fullName>
    </submittedName>
</protein>
<dbReference type="EMBL" id="FRBH01000007">
    <property type="protein sequence ID" value="SHL27977.1"/>
    <property type="molecule type" value="Genomic_DNA"/>
</dbReference>
<dbReference type="AlphaFoldDB" id="A0A1M6ZBY0"/>
<keyword evidence="2" id="KW-1133">Transmembrane helix</keyword>
<evidence type="ECO:0000313" key="5">
    <source>
        <dbReference type="Proteomes" id="UP000184120"/>
    </source>
</evidence>
<sequence length="324" mass="37067">MTDYKNLEPTNNSKHKKDFIKNIIIATLAVCLLLAVFYIVYTEEANSKNSVEMQGNINDLERSREILKQELRIVRADFDDAKTRVVKRDSSLGYQDRMILEKQKEIQSILNKEGITSDELQRAKRLIASLQADIKVFKEEIVRLKDENLKLTNKNTALASENSNLSDQKKTVESDLNQEKENKNNLIKETNSTLSISNYSIKGLVVKSSGREVETNRARRIDKVRVTFDLDKNLNATSENKELYVTVYKPNGEVGKFVGAHSGDITLRSGSAIRYSDRVNVNYNNMSGARVKFDWVDYEFPKGEYKIDIYQNGYKVGQNTITLK</sequence>
<keyword evidence="6" id="KW-1185">Reference proteome</keyword>
<dbReference type="Proteomes" id="UP000184120">
    <property type="component" value="Unassembled WGS sequence"/>
</dbReference>
<gene>
    <name evidence="3" type="ORF">GCM10010984_00400</name>
    <name evidence="4" type="ORF">SAMN05443634_107252</name>
</gene>
<accession>A0A1M6ZBY0</accession>
<organism evidence="4 5">
    <name type="scientific">Chishuiella changwenlii</name>
    <dbReference type="NCBI Taxonomy" id="1434701"/>
    <lineage>
        <taxon>Bacteria</taxon>
        <taxon>Pseudomonadati</taxon>
        <taxon>Bacteroidota</taxon>
        <taxon>Flavobacteriia</taxon>
        <taxon>Flavobacteriales</taxon>
        <taxon>Weeksellaceae</taxon>
        <taxon>Chishuiella</taxon>
    </lineage>
</organism>
<evidence type="ECO:0000313" key="6">
    <source>
        <dbReference type="Proteomes" id="UP000650994"/>
    </source>
</evidence>
<reference evidence="3" key="5">
    <citation type="submission" date="2024-05" db="EMBL/GenBank/DDBJ databases">
        <authorList>
            <person name="Sun Q."/>
            <person name="Zhou Y."/>
        </authorList>
    </citation>
    <scope>NUCLEOTIDE SEQUENCE</scope>
    <source>
        <strain evidence="3">CGMCC 1.12707</strain>
    </source>
</reference>
<evidence type="ECO:0000256" key="1">
    <source>
        <dbReference type="SAM" id="Coils"/>
    </source>
</evidence>
<keyword evidence="2" id="KW-0472">Membrane</keyword>
<evidence type="ECO:0000313" key="3">
    <source>
        <dbReference type="EMBL" id="GGE86503.1"/>
    </source>
</evidence>
<keyword evidence="2" id="KW-0812">Transmembrane</keyword>
<reference evidence="4" key="2">
    <citation type="submission" date="2016-11" db="EMBL/GenBank/DDBJ databases">
        <authorList>
            <person name="Jaros S."/>
            <person name="Januszkiewicz K."/>
            <person name="Wedrychowicz H."/>
        </authorList>
    </citation>
    <scope>NUCLEOTIDE SEQUENCE [LARGE SCALE GENOMIC DNA]</scope>
    <source>
        <strain evidence="4">DSM 27989</strain>
    </source>
</reference>
<reference evidence="5" key="3">
    <citation type="submission" date="2016-11" db="EMBL/GenBank/DDBJ databases">
        <authorList>
            <person name="Varghese N."/>
            <person name="Submissions S."/>
        </authorList>
    </citation>
    <scope>NUCLEOTIDE SEQUENCE [LARGE SCALE GENOMIC DNA]</scope>
    <source>
        <strain evidence="5">DSM 27989</strain>
    </source>
</reference>
<name>A0A1M6ZBY0_9FLAO</name>
<evidence type="ECO:0000313" key="4">
    <source>
        <dbReference type="EMBL" id="SHL27977.1"/>
    </source>
</evidence>
<reference evidence="6" key="4">
    <citation type="journal article" date="2019" name="Int. J. Syst. Evol. Microbiol.">
        <title>The Global Catalogue of Microorganisms (GCM) 10K type strain sequencing project: providing services to taxonomists for standard genome sequencing and annotation.</title>
        <authorList>
            <consortium name="The Broad Institute Genomics Platform"/>
            <consortium name="The Broad Institute Genome Sequencing Center for Infectious Disease"/>
            <person name="Wu L."/>
            <person name="Ma J."/>
        </authorList>
    </citation>
    <scope>NUCLEOTIDE SEQUENCE [LARGE SCALE GENOMIC DNA]</scope>
    <source>
        <strain evidence="6">CGMCC 1.12707</strain>
    </source>
</reference>
<dbReference type="RefSeq" id="WP_072932462.1">
    <property type="nucleotide sequence ID" value="NZ_BMFL01000001.1"/>
</dbReference>
<keyword evidence="1" id="KW-0175">Coiled coil</keyword>
<feature type="coiled-coil region" evidence="1">
    <location>
        <begin position="50"/>
        <end position="84"/>
    </location>
</feature>
<proteinExistence type="predicted"/>
<feature type="coiled-coil region" evidence="1">
    <location>
        <begin position="120"/>
        <end position="189"/>
    </location>
</feature>
<dbReference type="OrthoDB" id="1115172at2"/>